<feature type="compositionally biased region" description="Low complexity" evidence="1">
    <location>
        <begin position="299"/>
        <end position="312"/>
    </location>
</feature>
<keyword evidence="2" id="KW-1133">Transmembrane helix</keyword>
<proteinExistence type="predicted"/>
<dbReference type="KEGG" id="lip:LIC050"/>
<dbReference type="HOGENOM" id="CLU_399971_0_0_7"/>
<protein>
    <submittedName>
        <fullName evidence="4">NA</fullName>
    </submittedName>
</protein>
<feature type="region of interest" description="Disordered" evidence="1">
    <location>
        <begin position="279"/>
        <end position="324"/>
    </location>
</feature>
<keyword evidence="2" id="KW-0812">Transmembrane</keyword>
<gene>
    <name evidence="4" type="ordered locus">LIC050</name>
</gene>
<feature type="transmembrane region" description="Helical" evidence="2">
    <location>
        <begin position="6"/>
        <end position="25"/>
    </location>
</feature>
<reference evidence="4 5" key="1">
    <citation type="submission" date="2005-11" db="EMBL/GenBank/DDBJ databases">
        <title>The complete genome sequence of Lawsonia intracellularis: the causative agent of proliferative enteropathy.</title>
        <authorList>
            <person name="Kaur K."/>
            <person name="Zhang Q."/>
            <person name="Beckler D."/>
            <person name="Munir S."/>
            <person name="Li L."/>
            <person name="Kinsley K."/>
            <person name="Herron L."/>
            <person name="Peterson A."/>
            <person name="May B."/>
            <person name="Singh S."/>
            <person name="Gebhart C."/>
            <person name="Kapur V."/>
        </authorList>
    </citation>
    <scope>NUCLEOTIDE SEQUENCE [LARGE SCALE GENOMIC DNA]</scope>
    <source>
        <strain evidence="4 5">PHE/MN1-00</strain>
        <plasmid evidence="5">pLaw3</plasmid>
    </source>
</reference>
<feature type="domain" description="Autotransporter" evidence="3">
    <location>
        <begin position="434"/>
        <end position="655"/>
    </location>
</feature>
<evidence type="ECO:0000256" key="2">
    <source>
        <dbReference type="SAM" id="Phobius"/>
    </source>
</evidence>
<dbReference type="Pfam" id="PF03797">
    <property type="entry name" value="Autotransporter"/>
    <property type="match status" value="1"/>
</dbReference>
<evidence type="ECO:0000313" key="5">
    <source>
        <dbReference type="Proteomes" id="UP000002430"/>
    </source>
</evidence>
<feature type="transmembrane region" description="Helical" evidence="2">
    <location>
        <begin position="37"/>
        <end position="56"/>
    </location>
</feature>
<dbReference type="AlphaFoldDB" id="Q1MNT1"/>
<feature type="non-terminal residue" evidence="4">
    <location>
        <position position="688"/>
    </location>
</feature>
<sequence>MIVFLLFQNCIFSHQIYSLSSFYLFFCHIIKSKRCHVVFTFFVLFLHMLSSNVFSMNRDGSVSSNSSENIPLYVRFYGDPDLLRGRTSRPPDTVDAIQYGPMEDCSICYQSTFCGFFGGMAIGSIVGSSVGAVGGGVAGASAGCVLGAGVGSTIGAAYGCMMGASTARDSECSARAENNIAAVVTQQPKPLFKEVYDQSRMNGRSVTSSTSSLTEVSSLKSTCSSSSSSISSDTSSNSSFQKYLKLCFVSSSSSSSEEEIEEEEEEVWIPRGECLLSESECHGKSESHNPQGSDKGTAGNKQDSSGNSQSDQQKTKGSPSGGSGDVFLVPERETCFFIPGYSHEGQVNSLLGLQGVLLGSAEKVITTLRLLALQHTNKHTTGQSLEIDSRPRSQIASSDIISSYVQLQNPCSLRYFSIVADNYESNLECKSRSAQLGLTMNPTPYVHVGLMYHRQNKYFSFSKEVQLDSACGIAKAKTKVEGLAGIVTLNPDKAGFTGQFASYYGWGNTKNHRSIGYIGRELEAKGRSKIHLSGGLVQLGYNLPLANNWFLTPYIENIFSVVTWNGYKEVPSPFACSISKNKEQLWQNSIGMRAIGKIGNNSQLQMWTAYSTGYHKIAELTSMFLCAPMKKYQAVVPGIDRKSAQVEVGISHQAKITTTLISYLNVIAKIGKKKLDNSHLTLSLAYHY</sequence>
<keyword evidence="5" id="KW-1185">Reference proteome</keyword>
<dbReference type="EMBL" id="AM180255">
    <property type="protein sequence ID" value="CAJ54002.1"/>
    <property type="molecule type" value="Genomic_DNA"/>
</dbReference>
<evidence type="ECO:0000313" key="4">
    <source>
        <dbReference type="EMBL" id="CAJ54002.1"/>
    </source>
</evidence>
<evidence type="ECO:0000259" key="3">
    <source>
        <dbReference type="Pfam" id="PF03797"/>
    </source>
</evidence>
<accession>Q1MNT1</accession>
<name>Q1MNT1_LAWIP</name>
<evidence type="ECO:0000256" key="1">
    <source>
        <dbReference type="SAM" id="MobiDB-lite"/>
    </source>
</evidence>
<keyword evidence="4" id="KW-0614">Plasmid</keyword>
<dbReference type="Proteomes" id="UP000002430">
    <property type="component" value="Plasmid 3"/>
</dbReference>
<organism evidence="4 5">
    <name type="scientific">Lawsonia intracellularis (strain PHE/MN1-00)</name>
    <dbReference type="NCBI Taxonomy" id="363253"/>
    <lineage>
        <taxon>Bacteria</taxon>
        <taxon>Pseudomonadati</taxon>
        <taxon>Thermodesulfobacteriota</taxon>
        <taxon>Desulfovibrionia</taxon>
        <taxon>Desulfovibrionales</taxon>
        <taxon>Desulfovibrionaceae</taxon>
        <taxon>Lawsonia</taxon>
    </lineage>
</organism>
<dbReference type="InterPro" id="IPR036709">
    <property type="entry name" value="Autotransporte_beta_dom_sf"/>
</dbReference>
<feature type="non-terminal residue" evidence="4">
    <location>
        <position position="1"/>
    </location>
</feature>
<dbReference type="SUPFAM" id="SSF103515">
    <property type="entry name" value="Autotransporter"/>
    <property type="match status" value="1"/>
</dbReference>
<dbReference type="InterPro" id="IPR005546">
    <property type="entry name" value="Autotransporte_beta"/>
</dbReference>
<geneLocation type="plasmid" evidence="5">
    <name>pLaw3</name>
</geneLocation>
<dbReference type="Gene3D" id="2.40.128.130">
    <property type="entry name" value="Autotransporter beta-domain"/>
    <property type="match status" value="1"/>
</dbReference>
<keyword evidence="2" id="KW-0472">Membrane</keyword>